<dbReference type="Pfam" id="PF12698">
    <property type="entry name" value="ABC2_membrane_3"/>
    <property type="match status" value="2"/>
</dbReference>
<protein>
    <submittedName>
        <fullName evidence="10">Phospholipid-transporting ATPase ABCA3-like</fullName>
    </submittedName>
</protein>
<evidence type="ECO:0000256" key="7">
    <source>
        <dbReference type="SAM" id="Phobius"/>
    </source>
</evidence>
<sequence length="1692" mass="193443">MFTLLGNLTLKKFFLHCWNRTYTFCRRMNLLTLNQFAVLLWKNFTLKRRQFFNLILEVLTALAFPMMLLLLRAVIHITVAGPYTFTSQPISTLPSFLQNDERWELIYVPSNIDVVKEITENVKRNLNISIKVQGFSSEIEFEKYIKYDYRAHKVLAAIVFDCDFKNRHDPLPLQVKYHLRFAAIQRTIIWPDETGWKTTLLFPNQPSVGPRNPGHQDGGGPGYIREGFLAIQHALDKAIILYHESSARQLFDDISILVQRFPYPAYPDDGLLLLTGSFLPLMFILMFSPTVLSIIRSIVWEKEKRLKEYQLTIGLKSWMIWAAYFFTFFFFYIFIVSMICVLLFIFNDPVFYYSDYSFIFVFLMCYAIASIFFGFMVSTFFNKARLAASAGSFIYFVSFFPFNSIAQYYGRINLTMKVAACLSPNIALALGIKLLVKFETKQTGVNWNKIWTPATLEDNLTFGHMMGMLVIDAFLYGLVTWYIEAVFPGQYGMPQPWYFFLMHSYWFSKPRIKIKKEEMNDSVITQNKYFEAEPTGLVAGIKIKHLYKELGDKVVINNMSLNLYKGQITILLGQNGAGKTTALSILTGHYPPTRGEVFIDGYDITKNITEIRENLGFCPQGDLLFNDLTLSEHLFFYSMVKNIHQKMSSNEINHILSTFDLLEKRDTFSKSLSGGTKRKLSIIIALLGGSKVVILDEPSSGMDPFSRRATWDILQQFKHDRTILLTTHYMDEADILGDRIAIMVKGTLQCCGSSIFLKKTYGAGYHIVMEREPHCDLGKICAIIESHIPDAILESYLGAELSFILPKEHAHRFEALFNDLEMKKGELGVANFGASITTMEEVFLKVNKLADSEMEIQSIQSSLSTTQRGQNRNQSRRVFRNHEGLRLNEIANIKFNTGFPLYRQQFHAMFLKRALFNWRSWKLTLLHISIILFVTTYLLTTLNLYYIMPAREMDLSQYGRTIVPYSISGNSVLALNIINNLEIFLKLKNQELQEVQGNVMKHIKESKEYRDFSLTAFSIEVEKNNTVFTIFFNNEAYHSAATSLAVFDNVLFMSLSGTNASIKVSNKPQPLPHYGSNIVPTNGSQVVLCLAFGLAVVIGSFCLQTVTERATNAKHIQFVSGVYLLTYWLSALLWDLIYFSIACCFLLGVFIYCGLDAFVADFHFLDTVMIFMLYGWSVVPLMYLGSLLFSSSTTAYIKLTLFNYFSTVFSIVTHIIMKFYDNDIPDFTKTLMNNILMVLPSYNFAMSISKFFDDYEVKKLCAKQFQNIYVDCSDSFKKNNVYSFGEHGIANFLISSAALGLIYLLLLFCLESTFWNLKNFVFHKIVFNVYKIFMNGKKATDSIHLIKEYGDKDVINERKRVQKLLPRLMAVPLLFNELTKTYYKCPVVKAVRNISLLVPKYECFGLLGLNGAGKTTTFKMLTGEEITTSGVVLIDGINITENIRKIRSRIGYCPQSDPMLGHMTGREVLIMYARLRGVPEPDIGMYVETFLYSMHMETHADKLVCTYSGGNKGKLNTAIALMGKSSVVFLDEPSTGMDPVARRHMWDTVTGICNSGKAIVISSHSMEECEALCTRLAIMVKGKFKCLGSPRHLKNKFGNIYTLTAKINIGDNEDKLEQFKEFIETNFPGNIINQDHHGIIGYYIPSKGICWGKVFHIMEEAKTLFNLVDYFISQITLEQIFLTFANIDKAKK</sequence>
<dbReference type="Pfam" id="PF00005">
    <property type="entry name" value="ABC_tran"/>
    <property type="match status" value="2"/>
</dbReference>
<dbReference type="Pfam" id="PF23321">
    <property type="entry name" value="R1_ABCA1"/>
    <property type="match status" value="1"/>
</dbReference>
<evidence type="ECO:0000256" key="2">
    <source>
        <dbReference type="ARBA" id="ARBA00022692"/>
    </source>
</evidence>
<feature type="transmembrane region" description="Helical" evidence="7">
    <location>
        <begin position="393"/>
        <end position="410"/>
    </location>
</feature>
<feature type="transmembrane region" description="Helical" evidence="7">
    <location>
        <begin position="320"/>
        <end position="346"/>
    </location>
</feature>
<dbReference type="InterPro" id="IPR027417">
    <property type="entry name" value="P-loop_NTPase"/>
</dbReference>
<feature type="transmembrane region" description="Helical" evidence="7">
    <location>
        <begin position="1115"/>
        <end position="1131"/>
    </location>
</feature>
<comment type="subcellular location">
    <subcellularLocation>
        <location evidence="1">Membrane</location>
        <topology evidence="1">Multi-pass membrane protein</topology>
    </subcellularLocation>
</comment>
<keyword evidence="2 7" id="KW-0812">Transmembrane</keyword>
<dbReference type="SMART" id="SM00382">
    <property type="entry name" value="AAA"/>
    <property type="match status" value="2"/>
</dbReference>
<feature type="transmembrane region" description="Helical" evidence="7">
    <location>
        <begin position="1137"/>
        <end position="1159"/>
    </location>
</feature>
<dbReference type="Gene3D" id="3.40.50.300">
    <property type="entry name" value="P-loop containing nucleotide triphosphate hydrolases"/>
    <property type="match status" value="2"/>
</dbReference>
<evidence type="ECO:0000256" key="6">
    <source>
        <dbReference type="ARBA" id="ARBA00023136"/>
    </source>
</evidence>
<feature type="transmembrane region" description="Helical" evidence="7">
    <location>
        <begin position="1201"/>
        <end position="1220"/>
    </location>
</feature>
<organism evidence="9 10">
    <name type="scientific">Bos indicus</name>
    <name type="common">Zebu</name>
    <dbReference type="NCBI Taxonomy" id="9915"/>
    <lineage>
        <taxon>Eukaryota</taxon>
        <taxon>Metazoa</taxon>
        <taxon>Chordata</taxon>
        <taxon>Craniata</taxon>
        <taxon>Vertebrata</taxon>
        <taxon>Euteleostomi</taxon>
        <taxon>Mammalia</taxon>
        <taxon>Eutheria</taxon>
        <taxon>Laurasiatheria</taxon>
        <taxon>Artiodactyla</taxon>
        <taxon>Ruminantia</taxon>
        <taxon>Pecora</taxon>
        <taxon>Bovidae</taxon>
        <taxon>Bovinae</taxon>
        <taxon>Bos</taxon>
    </lineage>
</organism>
<keyword evidence="9" id="KW-1185">Reference proteome</keyword>
<evidence type="ECO:0000256" key="5">
    <source>
        <dbReference type="ARBA" id="ARBA00022989"/>
    </source>
</evidence>
<gene>
    <name evidence="10" type="primary">LOC109578125</name>
</gene>
<evidence type="ECO:0000256" key="3">
    <source>
        <dbReference type="ARBA" id="ARBA00022741"/>
    </source>
</evidence>
<dbReference type="Proteomes" id="UP001652663">
    <property type="component" value="Chromosome 25"/>
</dbReference>
<dbReference type="PANTHER" id="PTHR19229:SF101">
    <property type="entry name" value="ATP-BINDING CASSETTE, SUB-FAMILY A (ABC1), MEMBER 16"/>
    <property type="match status" value="1"/>
</dbReference>
<evidence type="ECO:0000256" key="1">
    <source>
        <dbReference type="ARBA" id="ARBA00004141"/>
    </source>
</evidence>
<feature type="transmembrane region" description="Helical" evidence="7">
    <location>
        <begin position="1171"/>
        <end position="1189"/>
    </location>
</feature>
<keyword evidence="3" id="KW-0547">Nucleotide-binding</keyword>
<dbReference type="PANTHER" id="PTHR19229">
    <property type="entry name" value="ATP-BINDING CASSETTE TRANSPORTER SUBFAMILY A ABCA"/>
    <property type="match status" value="1"/>
</dbReference>
<feature type="transmembrane region" description="Helical" evidence="7">
    <location>
        <begin position="51"/>
        <end position="75"/>
    </location>
</feature>
<dbReference type="InterPro" id="IPR003593">
    <property type="entry name" value="AAA+_ATPase"/>
</dbReference>
<evidence type="ECO:0000259" key="8">
    <source>
        <dbReference type="PROSITE" id="PS50893"/>
    </source>
</evidence>
<keyword evidence="4" id="KW-0067">ATP-binding</keyword>
<dbReference type="InterPro" id="IPR013525">
    <property type="entry name" value="ABC2_TM"/>
</dbReference>
<dbReference type="SUPFAM" id="SSF52540">
    <property type="entry name" value="P-loop containing nucleoside triphosphate hydrolases"/>
    <property type="match status" value="2"/>
</dbReference>
<evidence type="ECO:0000313" key="9">
    <source>
        <dbReference type="Proteomes" id="UP001652663"/>
    </source>
</evidence>
<feature type="transmembrane region" description="Helical" evidence="7">
    <location>
        <begin position="1289"/>
        <end position="1310"/>
    </location>
</feature>
<dbReference type="CDD" id="cd03263">
    <property type="entry name" value="ABC_subfamily_A"/>
    <property type="match status" value="2"/>
</dbReference>
<feature type="transmembrane region" description="Helical" evidence="7">
    <location>
        <begin position="358"/>
        <end position="381"/>
    </location>
</feature>
<feature type="transmembrane region" description="Helical" evidence="7">
    <location>
        <begin position="271"/>
        <end position="299"/>
    </location>
</feature>
<name>A0ABM4RK19_BOSIN</name>
<dbReference type="InterPro" id="IPR026082">
    <property type="entry name" value="ABCA"/>
</dbReference>
<feature type="transmembrane region" description="Helical" evidence="7">
    <location>
        <begin position="1083"/>
        <end position="1103"/>
    </location>
</feature>
<reference evidence="10" key="1">
    <citation type="submission" date="2025-08" db="UniProtKB">
        <authorList>
            <consortium name="RefSeq"/>
        </authorList>
    </citation>
    <scope>IDENTIFICATION</scope>
    <source>
        <tissue evidence="10">Blood</tissue>
    </source>
</reference>
<feature type="domain" description="ABC transporter" evidence="8">
    <location>
        <begin position="1373"/>
        <end position="1606"/>
    </location>
</feature>
<feature type="transmembrane region" description="Helical" evidence="7">
    <location>
        <begin position="923"/>
        <end position="948"/>
    </location>
</feature>
<dbReference type="GeneID" id="109578125"/>
<dbReference type="InterPro" id="IPR056264">
    <property type="entry name" value="R2_ABCA1-4-like"/>
</dbReference>
<dbReference type="InterPro" id="IPR003439">
    <property type="entry name" value="ABC_transporter-like_ATP-bd"/>
</dbReference>
<proteinExistence type="predicted"/>
<dbReference type="RefSeq" id="XP_070635879.1">
    <property type="nucleotide sequence ID" value="XM_070779778.1"/>
</dbReference>
<keyword evidence="5 7" id="KW-1133">Transmembrane helix</keyword>
<evidence type="ECO:0000256" key="4">
    <source>
        <dbReference type="ARBA" id="ARBA00022840"/>
    </source>
</evidence>
<feature type="domain" description="ABC transporter" evidence="8">
    <location>
        <begin position="541"/>
        <end position="770"/>
    </location>
</feature>
<keyword evidence="6 7" id="KW-0472">Membrane</keyword>
<evidence type="ECO:0000313" key="10">
    <source>
        <dbReference type="RefSeq" id="XP_070635879.1"/>
    </source>
</evidence>
<accession>A0ABM4RK19</accession>
<dbReference type="PROSITE" id="PS50893">
    <property type="entry name" value="ABC_TRANSPORTER_2"/>
    <property type="match status" value="2"/>
</dbReference>